<comment type="subcellular location">
    <subcellularLocation>
        <location evidence="1">Nucleus</location>
    </subcellularLocation>
</comment>
<dbReference type="EMBL" id="JAWZYT010002411">
    <property type="protein sequence ID" value="KAK4304540.1"/>
    <property type="molecule type" value="Genomic_DNA"/>
</dbReference>
<evidence type="ECO:0000256" key="6">
    <source>
        <dbReference type="SAM" id="Coils"/>
    </source>
</evidence>
<evidence type="ECO:0000259" key="8">
    <source>
        <dbReference type="PROSITE" id="PS50217"/>
    </source>
</evidence>
<dbReference type="Pfam" id="PF00170">
    <property type="entry name" value="bZIP_1"/>
    <property type="match status" value="2"/>
</dbReference>
<reference evidence="10" key="1">
    <citation type="submission" date="2023-11" db="EMBL/GenBank/DDBJ databases">
        <title>Genome assemblies of two species of porcelain crab, Petrolisthes cinctipes and Petrolisthes manimaculis (Anomura: Porcellanidae).</title>
        <authorList>
            <person name="Angst P."/>
        </authorList>
    </citation>
    <scope>NUCLEOTIDE SEQUENCE</scope>
    <source>
        <strain evidence="10">PB745_02</strain>
        <tissue evidence="10">Gill</tissue>
    </source>
</reference>
<feature type="compositionally biased region" description="Gly residues" evidence="7">
    <location>
        <begin position="20"/>
        <end position="31"/>
    </location>
</feature>
<keyword evidence="4" id="KW-0804">Transcription</keyword>
<dbReference type="GO" id="GO:0005667">
    <property type="term" value="C:transcription regulator complex"/>
    <property type="evidence" value="ECO:0007669"/>
    <property type="project" value="TreeGrafter"/>
</dbReference>
<dbReference type="GO" id="GO:0000978">
    <property type="term" value="F:RNA polymerase II cis-regulatory region sequence-specific DNA binding"/>
    <property type="evidence" value="ECO:0007669"/>
    <property type="project" value="TreeGrafter"/>
</dbReference>
<feature type="coiled-coil region" evidence="6">
    <location>
        <begin position="316"/>
        <end position="391"/>
    </location>
</feature>
<sequence>MQVADRTVRFAVGNARMDGVEGGGSGGGGSGSSDPLATVSSEGGGGGSGGGGGAASLPAVSTVYVTIPQAGTIASGGTKSIQSVIQQPSQPSVIQSTALQTVQISKGNVILLKQPSQPSNSVIQSAGGGGLQTVQVLDTSDDQDSSRKRQILARRPSYRKILNELGGGEISDKGDAGSSDSSQDEPTGTVTIGGQQYQTAGLLKVLPAGGLQLTGQGGEGLQTIAMTNAATAGGAIVHYAQGSDPQFIVPGEWVATGELSGLKIAGGSGGGLTQGVVLATSTGTGVHGSNDQMAEEATRKREIRLMKNREAARECRAKKKEYIKCLENRVAVLENQNKALIEELKTLKAMNAAKECRRKKKDYVKCLESRVAVLENQNKALIEELKSLKDLYCQKTE</sequence>
<evidence type="ECO:0000256" key="2">
    <source>
        <dbReference type="ARBA" id="ARBA00023015"/>
    </source>
</evidence>
<feature type="region of interest" description="Disordered" evidence="7">
    <location>
        <begin position="165"/>
        <end position="192"/>
    </location>
</feature>
<keyword evidence="11" id="KW-1185">Reference proteome</keyword>
<dbReference type="GO" id="GO:0005634">
    <property type="term" value="C:nucleus"/>
    <property type="evidence" value="ECO:0007669"/>
    <property type="project" value="UniProtKB-SubCell"/>
</dbReference>
<dbReference type="PANTHER" id="PTHR45879:SF3">
    <property type="entry name" value="CYCLIC AMP RESPONSE ELEMENT-BINDING PROTEIN B"/>
    <property type="match status" value="1"/>
</dbReference>
<gene>
    <name evidence="10" type="ORF">Pmani_023515</name>
</gene>
<comment type="caution">
    <text evidence="10">The sequence shown here is derived from an EMBL/GenBank/DDBJ whole genome shotgun (WGS) entry which is preliminary data.</text>
</comment>
<dbReference type="CDD" id="cd14686">
    <property type="entry name" value="bZIP"/>
    <property type="match status" value="1"/>
</dbReference>
<dbReference type="InterPro" id="IPR046347">
    <property type="entry name" value="bZIP_sf"/>
</dbReference>
<feature type="compositionally biased region" description="Gly residues" evidence="7">
    <location>
        <begin position="42"/>
        <end position="53"/>
    </location>
</feature>
<protein>
    <submittedName>
        <fullName evidence="10">Uncharacterized protein</fullName>
    </submittedName>
</protein>
<dbReference type="FunFam" id="1.20.5.170:FF:000003">
    <property type="entry name" value="cAMP-responsive element modulator isoform X2"/>
    <property type="match status" value="2"/>
</dbReference>
<evidence type="ECO:0000256" key="5">
    <source>
        <dbReference type="ARBA" id="ARBA00023242"/>
    </source>
</evidence>
<dbReference type="Gene3D" id="1.20.5.170">
    <property type="match status" value="2"/>
</dbReference>
<dbReference type="CDD" id="cd14690">
    <property type="entry name" value="bZIP_CREB1"/>
    <property type="match status" value="1"/>
</dbReference>
<dbReference type="Pfam" id="PF02173">
    <property type="entry name" value="pKID"/>
    <property type="match status" value="1"/>
</dbReference>
<accession>A0AAE1PC41</accession>
<name>A0AAE1PC41_9EUCA</name>
<feature type="region of interest" description="Disordered" evidence="7">
    <location>
        <begin position="15"/>
        <end position="53"/>
    </location>
</feature>
<dbReference type="Proteomes" id="UP001292094">
    <property type="component" value="Unassembled WGS sequence"/>
</dbReference>
<evidence type="ECO:0000313" key="10">
    <source>
        <dbReference type="EMBL" id="KAK4304540.1"/>
    </source>
</evidence>
<dbReference type="SUPFAM" id="SSF57959">
    <property type="entry name" value="Leucine zipper domain"/>
    <property type="match status" value="2"/>
</dbReference>
<keyword evidence="2" id="KW-0805">Transcription regulation</keyword>
<keyword evidence="6" id="KW-0175">Coiled coil</keyword>
<organism evidence="10 11">
    <name type="scientific">Petrolisthes manimaculis</name>
    <dbReference type="NCBI Taxonomy" id="1843537"/>
    <lineage>
        <taxon>Eukaryota</taxon>
        <taxon>Metazoa</taxon>
        <taxon>Ecdysozoa</taxon>
        <taxon>Arthropoda</taxon>
        <taxon>Crustacea</taxon>
        <taxon>Multicrustacea</taxon>
        <taxon>Malacostraca</taxon>
        <taxon>Eumalacostraca</taxon>
        <taxon>Eucarida</taxon>
        <taxon>Decapoda</taxon>
        <taxon>Pleocyemata</taxon>
        <taxon>Anomura</taxon>
        <taxon>Galatheoidea</taxon>
        <taxon>Porcellanidae</taxon>
        <taxon>Petrolisthes</taxon>
    </lineage>
</organism>
<dbReference type="InterPro" id="IPR003102">
    <property type="entry name" value="CREB1-like_pKID"/>
</dbReference>
<evidence type="ECO:0000256" key="3">
    <source>
        <dbReference type="ARBA" id="ARBA00023125"/>
    </source>
</evidence>
<evidence type="ECO:0000313" key="11">
    <source>
        <dbReference type="Proteomes" id="UP001292094"/>
    </source>
</evidence>
<dbReference type="PRINTS" id="PR00041">
    <property type="entry name" value="LEUZIPPRCREB"/>
</dbReference>
<dbReference type="PROSITE" id="PS50217">
    <property type="entry name" value="BZIP"/>
    <property type="match status" value="1"/>
</dbReference>
<keyword evidence="5" id="KW-0539">Nucleus</keyword>
<keyword evidence="3" id="KW-0238">DNA-binding</keyword>
<feature type="domain" description="BZIP" evidence="8">
    <location>
        <begin position="298"/>
        <end position="348"/>
    </location>
</feature>
<evidence type="ECO:0000256" key="4">
    <source>
        <dbReference type="ARBA" id="ARBA00023163"/>
    </source>
</evidence>
<dbReference type="AlphaFoldDB" id="A0AAE1PC41"/>
<evidence type="ECO:0000259" key="9">
    <source>
        <dbReference type="PROSITE" id="PS50953"/>
    </source>
</evidence>
<evidence type="ECO:0000256" key="7">
    <source>
        <dbReference type="SAM" id="MobiDB-lite"/>
    </source>
</evidence>
<dbReference type="InterPro" id="IPR001630">
    <property type="entry name" value="Leuzip_CREB"/>
</dbReference>
<evidence type="ECO:0000256" key="1">
    <source>
        <dbReference type="ARBA" id="ARBA00004123"/>
    </source>
</evidence>
<dbReference type="InterPro" id="IPR004827">
    <property type="entry name" value="bZIP"/>
</dbReference>
<feature type="domain" description="KID" evidence="9">
    <location>
        <begin position="125"/>
        <end position="184"/>
    </location>
</feature>
<dbReference type="PROSITE" id="PS50953">
    <property type="entry name" value="KID"/>
    <property type="match status" value="1"/>
</dbReference>
<proteinExistence type="predicted"/>
<dbReference type="SMART" id="SM00338">
    <property type="entry name" value="BRLZ"/>
    <property type="match status" value="1"/>
</dbReference>
<dbReference type="GO" id="GO:0000981">
    <property type="term" value="F:DNA-binding transcription factor activity, RNA polymerase II-specific"/>
    <property type="evidence" value="ECO:0007669"/>
    <property type="project" value="TreeGrafter"/>
</dbReference>
<dbReference type="PROSITE" id="PS00036">
    <property type="entry name" value="BZIP_BASIC"/>
    <property type="match status" value="1"/>
</dbReference>
<dbReference type="PANTHER" id="PTHR45879">
    <property type="entry name" value="CYCLIC AMP RESPONSE ELEMENT-BINDING PROTEIN B"/>
    <property type="match status" value="1"/>
</dbReference>